<reference evidence="2" key="1">
    <citation type="submission" date="2019-11" db="EMBL/GenBank/DDBJ databases">
        <title>Microbial mats filling the niche in hypersaline microbial mats.</title>
        <authorList>
            <person name="Wong H.L."/>
            <person name="Macleod F.I."/>
            <person name="White R.A. III"/>
            <person name="Burns B.P."/>
        </authorList>
    </citation>
    <scope>NUCLEOTIDE SEQUENCE</scope>
    <source>
        <strain evidence="2">Bin_327</strain>
    </source>
</reference>
<dbReference type="NCBIfam" id="TIGR00738">
    <property type="entry name" value="rrf2_super"/>
    <property type="match status" value="1"/>
</dbReference>
<dbReference type="EMBL" id="WJKJ01000003">
    <property type="protein sequence ID" value="MBD3363597.1"/>
    <property type="molecule type" value="Genomic_DNA"/>
</dbReference>
<dbReference type="SUPFAM" id="SSF46785">
    <property type="entry name" value="Winged helix' DNA-binding domain"/>
    <property type="match status" value="1"/>
</dbReference>
<dbReference type="GO" id="GO:0003700">
    <property type="term" value="F:DNA-binding transcription factor activity"/>
    <property type="evidence" value="ECO:0007669"/>
    <property type="project" value="TreeGrafter"/>
</dbReference>
<dbReference type="InterPro" id="IPR036390">
    <property type="entry name" value="WH_DNA-bd_sf"/>
</dbReference>
<evidence type="ECO:0000313" key="2">
    <source>
        <dbReference type="EMBL" id="MBD3363597.1"/>
    </source>
</evidence>
<dbReference type="InterPro" id="IPR030489">
    <property type="entry name" value="TR_Rrf2-type_CS"/>
</dbReference>
<accession>A0A9D5QC24</accession>
<dbReference type="AlphaFoldDB" id="A0A9D5QC24"/>
<protein>
    <submittedName>
        <fullName evidence="2">Rrf2 family transcriptional regulator</fullName>
    </submittedName>
</protein>
<gene>
    <name evidence="2" type="ORF">GF359_00110</name>
</gene>
<dbReference type="Proteomes" id="UP000630660">
    <property type="component" value="Unassembled WGS sequence"/>
</dbReference>
<dbReference type="Pfam" id="PF02082">
    <property type="entry name" value="Rrf2"/>
    <property type="match status" value="1"/>
</dbReference>
<evidence type="ECO:0000313" key="3">
    <source>
        <dbReference type="Proteomes" id="UP000630660"/>
    </source>
</evidence>
<dbReference type="Gene3D" id="1.10.10.10">
    <property type="entry name" value="Winged helix-like DNA-binding domain superfamily/Winged helix DNA-binding domain"/>
    <property type="match status" value="1"/>
</dbReference>
<organism evidence="2 3">
    <name type="scientific">candidate division WOR-3 bacterium</name>
    <dbReference type="NCBI Taxonomy" id="2052148"/>
    <lineage>
        <taxon>Bacteria</taxon>
        <taxon>Bacteria division WOR-3</taxon>
    </lineage>
</organism>
<keyword evidence="1" id="KW-0238">DNA-binding</keyword>
<comment type="caution">
    <text evidence="2">The sequence shown here is derived from an EMBL/GenBank/DDBJ whole genome shotgun (WGS) entry which is preliminary data.</text>
</comment>
<evidence type="ECO:0000256" key="1">
    <source>
        <dbReference type="ARBA" id="ARBA00023125"/>
    </source>
</evidence>
<dbReference type="PANTHER" id="PTHR33221:SF5">
    <property type="entry name" value="HTH-TYPE TRANSCRIPTIONAL REGULATOR ISCR"/>
    <property type="match status" value="1"/>
</dbReference>
<dbReference type="PANTHER" id="PTHR33221">
    <property type="entry name" value="WINGED HELIX-TURN-HELIX TRANSCRIPTIONAL REGULATOR, RRF2 FAMILY"/>
    <property type="match status" value="1"/>
</dbReference>
<dbReference type="PROSITE" id="PS01332">
    <property type="entry name" value="HTH_RRF2_1"/>
    <property type="match status" value="1"/>
</dbReference>
<proteinExistence type="predicted"/>
<sequence>MVNRLNTTIRYAVRAVLVLASHRDNPISIKEISEHEDLSVKYLEQLFLKLRKAGLVKSVRGMYGGYFLARPPDKISLGDVIKAVQPNGVYAAPCTRKSKHCIREKNCSAHEYWEKLRALLDDFFASTTLATLKD</sequence>
<dbReference type="GO" id="GO:0005829">
    <property type="term" value="C:cytosol"/>
    <property type="evidence" value="ECO:0007669"/>
    <property type="project" value="TreeGrafter"/>
</dbReference>
<dbReference type="InterPro" id="IPR036388">
    <property type="entry name" value="WH-like_DNA-bd_sf"/>
</dbReference>
<dbReference type="PROSITE" id="PS51197">
    <property type="entry name" value="HTH_RRF2_2"/>
    <property type="match status" value="1"/>
</dbReference>
<dbReference type="GO" id="GO:0003677">
    <property type="term" value="F:DNA binding"/>
    <property type="evidence" value="ECO:0007669"/>
    <property type="project" value="UniProtKB-KW"/>
</dbReference>
<name>A0A9D5QC24_UNCW3</name>
<dbReference type="InterPro" id="IPR000944">
    <property type="entry name" value="Tscrpt_reg_Rrf2"/>
</dbReference>